<dbReference type="AlphaFoldDB" id="A0A926ERD8"/>
<organism evidence="7 8">
    <name type="scientific">Youxingia wuxianensis</name>
    <dbReference type="NCBI Taxonomy" id="2763678"/>
    <lineage>
        <taxon>Bacteria</taxon>
        <taxon>Bacillati</taxon>
        <taxon>Bacillota</taxon>
        <taxon>Clostridia</taxon>
        <taxon>Eubacteriales</taxon>
        <taxon>Oscillospiraceae</taxon>
        <taxon>Youxingia</taxon>
    </lineage>
</organism>
<reference evidence="7" key="1">
    <citation type="submission" date="2020-08" db="EMBL/GenBank/DDBJ databases">
        <title>Genome public.</title>
        <authorList>
            <person name="Liu C."/>
            <person name="Sun Q."/>
        </authorList>
    </citation>
    <scope>NUCLEOTIDE SEQUENCE</scope>
    <source>
        <strain evidence="7">NSJ-64</strain>
    </source>
</reference>
<dbReference type="CDD" id="cd12827">
    <property type="entry name" value="EcCorA_ZntB-like_u2"/>
    <property type="match status" value="1"/>
</dbReference>
<dbReference type="Pfam" id="PF01544">
    <property type="entry name" value="CorA"/>
    <property type="match status" value="1"/>
</dbReference>
<comment type="similarity">
    <text evidence="2">Belongs to the CorA metal ion transporter (MIT) (TC 1.A.35) family.</text>
</comment>
<dbReference type="SUPFAM" id="SSF143865">
    <property type="entry name" value="CorA soluble domain-like"/>
    <property type="match status" value="1"/>
</dbReference>
<dbReference type="EMBL" id="JACRTD010000003">
    <property type="protein sequence ID" value="MBC8584905.1"/>
    <property type="molecule type" value="Genomic_DNA"/>
</dbReference>
<keyword evidence="3 6" id="KW-0812">Transmembrane</keyword>
<dbReference type="PANTHER" id="PTHR47891">
    <property type="entry name" value="TRANSPORTER-RELATED"/>
    <property type="match status" value="1"/>
</dbReference>
<gene>
    <name evidence="7" type="ORF">H8705_04845</name>
</gene>
<keyword evidence="5 6" id="KW-0472">Membrane</keyword>
<dbReference type="Proteomes" id="UP000623678">
    <property type="component" value="Unassembled WGS sequence"/>
</dbReference>
<evidence type="ECO:0000313" key="8">
    <source>
        <dbReference type="Proteomes" id="UP000623678"/>
    </source>
</evidence>
<evidence type="ECO:0000256" key="1">
    <source>
        <dbReference type="ARBA" id="ARBA00004141"/>
    </source>
</evidence>
<keyword evidence="4 6" id="KW-1133">Transmembrane helix</keyword>
<sequence length="312" mass="35166">MLNFYKTVDNRIIKIDAPETGCWISVISPSEAEIAYLTGDLGVELDFVRAALDEEESSRIESEEDQTLVIVDYPVAEQDTDENNTILYTTVPMGIIMTHDYVITVCLNENLLIGEMSEGRVKGLQTSLKTRFLLLTLLRVAARFLQYLKQIDKISSTTEMRLHQSMRNKELIQLLGLEKSLVYFSTSLKSDEITLEKILRGRIIKLYEEDEDLLEDVLIEIKQAIEMCNIYSNILSGTMDAFASVISNNLNIVMKVLTAITIVMAIPNIVFGFYGMNVAGLPVPYVWMPLVISLVLCGITAIILVKKDMFKS</sequence>
<protein>
    <submittedName>
        <fullName evidence="7">Magnesium transporter CorA family protein</fullName>
    </submittedName>
</protein>
<keyword evidence="8" id="KW-1185">Reference proteome</keyword>
<evidence type="ECO:0000313" key="7">
    <source>
        <dbReference type="EMBL" id="MBC8584905.1"/>
    </source>
</evidence>
<dbReference type="Gene3D" id="3.30.460.20">
    <property type="entry name" value="CorA soluble domain-like"/>
    <property type="match status" value="1"/>
</dbReference>
<feature type="transmembrane region" description="Helical" evidence="6">
    <location>
        <begin position="252"/>
        <end position="274"/>
    </location>
</feature>
<evidence type="ECO:0000256" key="5">
    <source>
        <dbReference type="ARBA" id="ARBA00023136"/>
    </source>
</evidence>
<comment type="caution">
    <text evidence="7">The sequence shown here is derived from an EMBL/GenBank/DDBJ whole genome shotgun (WGS) entry which is preliminary data.</text>
</comment>
<comment type="subcellular location">
    <subcellularLocation>
        <location evidence="1">Membrane</location>
        <topology evidence="1">Multi-pass membrane protein</topology>
    </subcellularLocation>
</comment>
<accession>A0A926ERD8</accession>
<feature type="transmembrane region" description="Helical" evidence="6">
    <location>
        <begin position="286"/>
        <end position="305"/>
    </location>
</feature>
<proteinExistence type="inferred from homology"/>
<dbReference type="RefSeq" id="WP_262394693.1">
    <property type="nucleotide sequence ID" value="NZ_JACRTD010000003.1"/>
</dbReference>
<dbReference type="SUPFAM" id="SSF144083">
    <property type="entry name" value="Magnesium transport protein CorA, transmembrane region"/>
    <property type="match status" value="1"/>
</dbReference>
<dbReference type="InterPro" id="IPR045861">
    <property type="entry name" value="CorA_cytoplasmic_dom"/>
</dbReference>
<dbReference type="Gene3D" id="1.20.58.340">
    <property type="entry name" value="Magnesium transport protein CorA, transmembrane region"/>
    <property type="match status" value="2"/>
</dbReference>
<evidence type="ECO:0000256" key="6">
    <source>
        <dbReference type="SAM" id="Phobius"/>
    </source>
</evidence>
<dbReference type="GO" id="GO:0046873">
    <property type="term" value="F:metal ion transmembrane transporter activity"/>
    <property type="evidence" value="ECO:0007669"/>
    <property type="project" value="InterPro"/>
</dbReference>
<dbReference type="InterPro" id="IPR045863">
    <property type="entry name" value="CorA_TM1_TM2"/>
</dbReference>
<evidence type="ECO:0000256" key="4">
    <source>
        <dbReference type="ARBA" id="ARBA00022989"/>
    </source>
</evidence>
<name>A0A926ERD8_9FIRM</name>
<evidence type="ECO:0000256" key="2">
    <source>
        <dbReference type="ARBA" id="ARBA00009765"/>
    </source>
</evidence>
<dbReference type="GO" id="GO:0016020">
    <property type="term" value="C:membrane"/>
    <property type="evidence" value="ECO:0007669"/>
    <property type="project" value="UniProtKB-SubCell"/>
</dbReference>
<dbReference type="InterPro" id="IPR047199">
    <property type="entry name" value="CorA-like"/>
</dbReference>
<dbReference type="PANTHER" id="PTHR47891:SF2">
    <property type="entry name" value="MAGNESIUM AND COBALT TRANSPORTER"/>
    <property type="match status" value="1"/>
</dbReference>
<evidence type="ECO:0000256" key="3">
    <source>
        <dbReference type="ARBA" id="ARBA00022692"/>
    </source>
</evidence>
<dbReference type="InterPro" id="IPR002523">
    <property type="entry name" value="MgTranspt_CorA/ZnTranspt_ZntB"/>
</dbReference>